<name>A0A1F5X252_9BACT</name>
<organism evidence="1 2">
    <name type="scientific">Candidatus Giovannonibacteria bacterium RIFCSPLOWO2_01_FULL_44_16</name>
    <dbReference type="NCBI Taxonomy" id="1798348"/>
    <lineage>
        <taxon>Bacteria</taxon>
        <taxon>Candidatus Giovannoniibacteriota</taxon>
    </lineage>
</organism>
<reference evidence="1 2" key="1">
    <citation type="journal article" date="2016" name="Nat. Commun.">
        <title>Thousands of microbial genomes shed light on interconnected biogeochemical processes in an aquifer system.</title>
        <authorList>
            <person name="Anantharaman K."/>
            <person name="Brown C.T."/>
            <person name="Hug L.A."/>
            <person name="Sharon I."/>
            <person name="Castelle C.J."/>
            <person name="Probst A.J."/>
            <person name="Thomas B.C."/>
            <person name="Singh A."/>
            <person name="Wilkins M.J."/>
            <person name="Karaoz U."/>
            <person name="Brodie E.L."/>
            <person name="Williams K.H."/>
            <person name="Hubbard S.S."/>
            <person name="Banfield J.F."/>
        </authorList>
    </citation>
    <scope>NUCLEOTIDE SEQUENCE [LARGE SCALE GENOMIC DNA]</scope>
</reference>
<dbReference type="EMBL" id="MFIA01000035">
    <property type="protein sequence ID" value="OGF81979.1"/>
    <property type="molecule type" value="Genomic_DNA"/>
</dbReference>
<protein>
    <submittedName>
        <fullName evidence="1">Uncharacterized protein</fullName>
    </submittedName>
</protein>
<comment type="caution">
    <text evidence="1">The sequence shown here is derived from an EMBL/GenBank/DDBJ whole genome shotgun (WGS) entry which is preliminary data.</text>
</comment>
<gene>
    <name evidence="1" type="ORF">A2924_04655</name>
</gene>
<evidence type="ECO:0000313" key="2">
    <source>
        <dbReference type="Proteomes" id="UP000178046"/>
    </source>
</evidence>
<dbReference type="AlphaFoldDB" id="A0A1F5X252"/>
<sequence length="77" mass="8573">MEINVVTFDQAKAVKKDFCMDYMKEPYDVNSCGIGKDGSDYCLRYCLRKPLLPGVVIPAVYKGVKAIHVGMGEIRAL</sequence>
<evidence type="ECO:0000313" key="1">
    <source>
        <dbReference type="EMBL" id="OGF81979.1"/>
    </source>
</evidence>
<proteinExistence type="predicted"/>
<accession>A0A1F5X252</accession>
<dbReference type="Proteomes" id="UP000178046">
    <property type="component" value="Unassembled WGS sequence"/>
</dbReference>